<evidence type="ECO:0000313" key="3">
    <source>
        <dbReference type="Proteomes" id="UP000013909"/>
    </source>
</evidence>
<dbReference type="AlphaFoldDB" id="R7ZKW9"/>
<keyword evidence="1" id="KW-0812">Transmembrane</keyword>
<name>R7ZKW9_9BACT</name>
<evidence type="ECO:0000256" key="1">
    <source>
        <dbReference type="SAM" id="Phobius"/>
    </source>
</evidence>
<protein>
    <submittedName>
        <fullName evidence="2">Uncharacterized protein</fullName>
    </submittedName>
</protein>
<keyword evidence="3" id="KW-1185">Reference proteome</keyword>
<accession>R7ZKW9</accession>
<comment type="caution">
    <text evidence="2">The sequence shown here is derived from an EMBL/GenBank/DDBJ whole genome shotgun (WGS) entry which is preliminary data.</text>
</comment>
<proteinExistence type="predicted"/>
<keyword evidence="1" id="KW-0472">Membrane</keyword>
<keyword evidence="1" id="KW-1133">Transmembrane helix</keyword>
<reference evidence="2 3" key="1">
    <citation type="submission" date="2013-02" db="EMBL/GenBank/DDBJ databases">
        <title>A novel strain isolated from Lonar lake, Maharashtra, India.</title>
        <authorList>
            <person name="Singh A."/>
        </authorList>
    </citation>
    <scope>NUCLEOTIDE SEQUENCE [LARGE SCALE GENOMIC DNA]</scope>
    <source>
        <strain evidence="2 3">AK24</strain>
    </source>
</reference>
<dbReference type="STRING" id="1232681.ADIS_4849"/>
<sequence>MVCQARIIGKFFTFSLSFQLCITYLMAVRYRGIKFPWLINPV</sequence>
<gene>
    <name evidence="2" type="ORF">ADIS_4849</name>
</gene>
<evidence type="ECO:0000313" key="2">
    <source>
        <dbReference type="EMBL" id="EON74738.1"/>
    </source>
</evidence>
<dbReference type="Proteomes" id="UP000013909">
    <property type="component" value="Unassembled WGS sequence"/>
</dbReference>
<dbReference type="EMBL" id="AQHR01000126">
    <property type="protein sequence ID" value="EON74738.1"/>
    <property type="molecule type" value="Genomic_DNA"/>
</dbReference>
<organism evidence="2 3">
    <name type="scientific">Lunatimonas lonarensis</name>
    <dbReference type="NCBI Taxonomy" id="1232681"/>
    <lineage>
        <taxon>Bacteria</taxon>
        <taxon>Pseudomonadati</taxon>
        <taxon>Bacteroidota</taxon>
        <taxon>Cytophagia</taxon>
        <taxon>Cytophagales</taxon>
        <taxon>Cyclobacteriaceae</taxon>
    </lineage>
</organism>
<feature type="transmembrane region" description="Helical" evidence="1">
    <location>
        <begin position="7"/>
        <end position="27"/>
    </location>
</feature>